<evidence type="ECO:0000313" key="3">
    <source>
        <dbReference type="Proteomes" id="UP000001449"/>
    </source>
</evidence>
<feature type="region of interest" description="Disordered" evidence="1">
    <location>
        <begin position="883"/>
        <end position="913"/>
    </location>
</feature>
<dbReference type="AlphaFoldDB" id="B8LD56"/>
<keyword evidence="3" id="KW-1185">Reference proteome</keyword>
<dbReference type="KEGG" id="tps:THAPSDRAFT_11130"/>
<sequence length="970" mass="103694">MAAEIDRIKALAGLLGDDLDDDDDDLFGEHVSSVREKTSVFEQKSASHSPAAAASTVQISYHHQAAYNNNGKQHVTSASAAASGRHGVVKNQQQDEILKEMQRKQLIKQNAAQKTSAIGGGGGGVRSSSGAQINVYSTMNTSAPALAPASSSNQWNSPEKRVVNRPSTLGRARLSLNTGTVDNVNASSISNEHSNEEEPTNNESAHQHQPTTSLIFGKPQTFGAAGGFCSGDADDETYMPNVKERASAISTWKILEMKKEKRNGHARAREWSMIGAVGGGSGGDDDDETGDENSGFVGKGDITNPLKSSKAKKCLPPSFLAHFNQHDEENDEENSVNGVVAMPSPRNGVLSPRKGFLSPQSEIGVLSPRNGNSKSSGGKAIAKPSFLSHFDDSSNDDAHDKSTVTKCTAYSYKPPVSPLNKPPMSPKFNAVTPKSKKVTTPRNSVGSRSGSVSGSKNYKDGWVVPAAKKSAVEKVVQREEAKKEAEINDTKRTNDDKHEVMNAKLAVTTMLMYEEAKDQGIDNVDEVMEAAMKYLQRSGSSNNTPIKSTSVEETEVKKPMRKYPCLQMNPPVHHTTETCSGEGEEELLSGAKELARALDKLLVESLSPVSVEGREWEIGEKEESVGGAIASEEGEECQIVEEESAVDSVKEEVTAESGYIEVDELPTTQPASDDGSEWDAWGQSPADAFGSQCSNSNNNDGFFANAFTNESEVVAPQSFAKPSPNVVKKPPRSVRSAQSSGKKPKIKICIGGAPSLKLEEDTNEKDSSSIFFFSQSSPRCGDDACLLEGRDSLPEAPSADEEDEKSGGTQRTTRLNIKGFFNGALPPKTPHGCHSPSMAGLLSANHNDDENVGFFDIQNITLAEEDTGFNTTEHFFVGQASPTSQSLVANTPSKRKTPKMKLQSKANGSPASFKNLTAGGNIGWADETAAVEGGVGGGKKTKAFLRRMKAPLSGRKSKGQFYTKSGFGEL</sequence>
<feature type="compositionally biased region" description="Polar residues" evidence="1">
    <location>
        <begin position="175"/>
        <end position="184"/>
    </location>
</feature>
<feature type="region of interest" description="Disordered" evidence="1">
    <location>
        <begin position="415"/>
        <end position="456"/>
    </location>
</feature>
<feature type="region of interest" description="Disordered" evidence="1">
    <location>
        <begin position="145"/>
        <end position="210"/>
    </location>
</feature>
<feature type="region of interest" description="Disordered" evidence="1">
    <location>
        <begin position="643"/>
        <end position="693"/>
    </location>
</feature>
<feature type="region of interest" description="Disordered" evidence="1">
    <location>
        <begin position="716"/>
        <end position="746"/>
    </location>
</feature>
<feature type="region of interest" description="Disordered" evidence="1">
    <location>
        <begin position="784"/>
        <end position="813"/>
    </location>
</feature>
<accession>B8LD56</accession>
<feature type="compositionally biased region" description="Low complexity" evidence="1">
    <location>
        <begin position="444"/>
        <end position="455"/>
    </location>
</feature>
<reference evidence="2 3" key="2">
    <citation type="journal article" date="2008" name="Nature">
        <title>The Phaeodactylum genome reveals the evolutionary history of diatom genomes.</title>
        <authorList>
            <person name="Bowler C."/>
            <person name="Allen A.E."/>
            <person name="Badger J.H."/>
            <person name="Grimwood J."/>
            <person name="Jabbari K."/>
            <person name="Kuo A."/>
            <person name="Maheswari U."/>
            <person name="Martens C."/>
            <person name="Maumus F."/>
            <person name="Otillar R.P."/>
            <person name="Rayko E."/>
            <person name="Salamov A."/>
            <person name="Vandepoele K."/>
            <person name="Beszteri B."/>
            <person name="Gruber A."/>
            <person name="Heijde M."/>
            <person name="Katinka M."/>
            <person name="Mock T."/>
            <person name="Valentin K."/>
            <person name="Verret F."/>
            <person name="Berges J.A."/>
            <person name="Brownlee C."/>
            <person name="Cadoret J.P."/>
            <person name="Chiovitti A."/>
            <person name="Choi C.J."/>
            <person name="Coesel S."/>
            <person name="De Martino A."/>
            <person name="Detter J.C."/>
            <person name="Durkin C."/>
            <person name="Falciatore A."/>
            <person name="Fournet J."/>
            <person name="Haruta M."/>
            <person name="Huysman M.J."/>
            <person name="Jenkins B.D."/>
            <person name="Jiroutova K."/>
            <person name="Jorgensen R.E."/>
            <person name="Joubert Y."/>
            <person name="Kaplan A."/>
            <person name="Kroger N."/>
            <person name="Kroth P.G."/>
            <person name="La Roche J."/>
            <person name="Lindquist E."/>
            <person name="Lommer M."/>
            <person name="Martin-Jezequel V."/>
            <person name="Lopez P.J."/>
            <person name="Lucas S."/>
            <person name="Mangogna M."/>
            <person name="McGinnis K."/>
            <person name="Medlin L.K."/>
            <person name="Montsant A."/>
            <person name="Oudot-Le Secq M.P."/>
            <person name="Napoli C."/>
            <person name="Obornik M."/>
            <person name="Parker M.S."/>
            <person name="Petit J.L."/>
            <person name="Porcel B.M."/>
            <person name="Poulsen N."/>
            <person name="Robison M."/>
            <person name="Rychlewski L."/>
            <person name="Rynearson T.A."/>
            <person name="Schmutz J."/>
            <person name="Shapiro H."/>
            <person name="Siaut M."/>
            <person name="Stanley M."/>
            <person name="Sussman M.R."/>
            <person name="Taylor A.R."/>
            <person name="Vardi A."/>
            <person name="von Dassow P."/>
            <person name="Vyverman W."/>
            <person name="Willis A."/>
            <person name="Wyrwicz L.S."/>
            <person name="Rokhsar D.S."/>
            <person name="Weissenbach J."/>
            <person name="Armbrust E.V."/>
            <person name="Green B.R."/>
            <person name="Van de Peer Y."/>
            <person name="Grigoriev I.V."/>
        </authorList>
    </citation>
    <scope>NUCLEOTIDE SEQUENCE [LARGE SCALE GENOMIC DNA]</scope>
    <source>
        <strain evidence="2 3">CCMP1335</strain>
    </source>
</reference>
<reference evidence="2 3" key="1">
    <citation type="journal article" date="2004" name="Science">
        <title>The genome of the diatom Thalassiosira pseudonana: ecology, evolution, and metabolism.</title>
        <authorList>
            <person name="Armbrust E.V."/>
            <person name="Berges J.A."/>
            <person name="Bowler C."/>
            <person name="Green B.R."/>
            <person name="Martinez D."/>
            <person name="Putnam N.H."/>
            <person name="Zhou S."/>
            <person name="Allen A.E."/>
            <person name="Apt K.E."/>
            <person name="Bechner M."/>
            <person name="Brzezinski M.A."/>
            <person name="Chaal B.K."/>
            <person name="Chiovitti A."/>
            <person name="Davis A.K."/>
            <person name="Demarest M.S."/>
            <person name="Detter J.C."/>
            <person name="Glavina T."/>
            <person name="Goodstein D."/>
            <person name="Hadi M.Z."/>
            <person name="Hellsten U."/>
            <person name="Hildebrand M."/>
            <person name="Jenkins B.D."/>
            <person name="Jurka J."/>
            <person name="Kapitonov V.V."/>
            <person name="Kroger N."/>
            <person name="Lau W.W."/>
            <person name="Lane T.W."/>
            <person name="Larimer F.W."/>
            <person name="Lippmeier J.C."/>
            <person name="Lucas S."/>
            <person name="Medina M."/>
            <person name="Montsant A."/>
            <person name="Obornik M."/>
            <person name="Parker M.S."/>
            <person name="Palenik B."/>
            <person name="Pazour G.J."/>
            <person name="Richardson P.M."/>
            <person name="Rynearson T.A."/>
            <person name="Saito M.A."/>
            <person name="Schwartz D.C."/>
            <person name="Thamatrakoln K."/>
            <person name="Valentin K."/>
            <person name="Vardi A."/>
            <person name="Wilkerson F.P."/>
            <person name="Rokhsar D.S."/>
        </authorList>
    </citation>
    <scope>NUCLEOTIDE SEQUENCE [LARGE SCALE GENOMIC DNA]</scope>
    <source>
        <strain evidence="2 3">CCMP1335</strain>
    </source>
</reference>
<feature type="compositionally biased region" description="Polar residues" evidence="1">
    <location>
        <begin position="201"/>
        <end position="210"/>
    </location>
</feature>
<feature type="compositionally biased region" description="Polar residues" evidence="1">
    <location>
        <begin position="883"/>
        <end position="892"/>
    </location>
</feature>
<dbReference type="InParanoid" id="B8LD56"/>
<dbReference type="RefSeq" id="XP_002296922.1">
    <property type="nucleotide sequence ID" value="XM_002296886.1"/>
</dbReference>
<feature type="region of interest" description="Disordered" evidence="1">
    <location>
        <begin position="275"/>
        <end position="302"/>
    </location>
</feature>
<feature type="region of interest" description="Disordered" evidence="1">
    <location>
        <begin position="360"/>
        <end position="380"/>
    </location>
</feature>
<dbReference type="PaxDb" id="35128-Thaps11130"/>
<dbReference type="EMBL" id="DS999419">
    <property type="protein sequence ID" value="EED86650.1"/>
    <property type="molecule type" value="Genomic_DNA"/>
</dbReference>
<protein>
    <submittedName>
        <fullName evidence="2">Uncharacterized protein</fullName>
    </submittedName>
</protein>
<organism evidence="2 3">
    <name type="scientific">Thalassiosira pseudonana</name>
    <name type="common">Marine diatom</name>
    <name type="synonym">Cyclotella nana</name>
    <dbReference type="NCBI Taxonomy" id="35128"/>
    <lineage>
        <taxon>Eukaryota</taxon>
        <taxon>Sar</taxon>
        <taxon>Stramenopiles</taxon>
        <taxon>Ochrophyta</taxon>
        <taxon>Bacillariophyta</taxon>
        <taxon>Coscinodiscophyceae</taxon>
        <taxon>Thalassiosirophycidae</taxon>
        <taxon>Thalassiosirales</taxon>
        <taxon>Thalassiosiraceae</taxon>
        <taxon>Thalassiosira</taxon>
    </lineage>
</organism>
<name>B8LD56_THAPS</name>
<feature type="compositionally biased region" description="Polar residues" evidence="1">
    <location>
        <begin position="904"/>
        <end position="913"/>
    </location>
</feature>
<evidence type="ECO:0000313" key="2">
    <source>
        <dbReference type="EMBL" id="EED86650.1"/>
    </source>
</evidence>
<evidence type="ECO:0000256" key="1">
    <source>
        <dbReference type="SAM" id="MobiDB-lite"/>
    </source>
</evidence>
<gene>
    <name evidence="2" type="ORF">THAPSDRAFT_11130</name>
</gene>
<feature type="compositionally biased region" description="Pro residues" evidence="1">
    <location>
        <begin position="415"/>
        <end position="425"/>
    </location>
</feature>
<proteinExistence type="predicted"/>
<dbReference type="HOGENOM" id="CLU_305785_0_0_1"/>
<dbReference type="GeneID" id="7446287"/>
<dbReference type="Proteomes" id="UP000001449">
    <property type="component" value="Unassembled WGS sequence"/>
</dbReference>